<dbReference type="PANTHER" id="PTHR11079">
    <property type="entry name" value="CYTOSINE DEAMINASE FAMILY MEMBER"/>
    <property type="match status" value="1"/>
</dbReference>
<dbReference type="RefSeq" id="WP_179512724.1">
    <property type="nucleotide sequence ID" value="NZ_JANFAV010000025.1"/>
</dbReference>
<dbReference type="AlphaFoldDB" id="A0AA41ZCL2"/>
<dbReference type="InterPro" id="IPR016192">
    <property type="entry name" value="APOBEC/CMP_deaminase_Zn-bd"/>
</dbReference>
<dbReference type="GO" id="GO:0008270">
    <property type="term" value="F:zinc ion binding"/>
    <property type="evidence" value="ECO:0007669"/>
    <property type="project" value="InterPro"/>
</dbReference>
<dbReference type="SUPFAM" id="SSF53927">
    <property type="entry name" value="Cytidine deaminase-like"/>
    <property type="match status" value="1"/>
</dbReference>
<dbReference type="GO" id="GO:0047974">
    <property type="term" value="F:guanosine deaminase activity"/>
    <property type="evidence" value="ECO:0007669"/>
    <property type="project" value="TreeGrafter"/>
</dbReference>
<dbReference type="PROSITE" id="PS00903">
    <property type="entry name" value="CYT_DCMP_DEAMINASES_1"/>
    <property type="match status" value="1"/>
</dbReference>
<comment type="caution">
    <text evidence="4">The sequence shown here is derived from an EMBL/GenBank/DDBJ whole genome shotgun (WGS) entry which is preliminary data.</text>
</comment>
<sequence length="158" mass="16503">MTRDADDRLFLDAAIALARGNVERGGRPFGALVVKDGAVIATGVNTILASNDPTAHAEMSAIRAASQALTSPDLSGCTVYASGHPCPMCLAAMRMAGVGEVAFAYSNEDGAPFGLSTAAIYDELRLPFAEQSMSIRHVGAADAVAPAIYTEWQRADRD</sequence>
<dbReference type="GO" id="GO:0006152">
    <property type="term" value="P:purine nucleoside catabolic process"/>
    <property type="evidence" value="ECO:0007669"/>
    <property type="project" value="TreeGrafter"/>
</dbReference>
<evidence type="ECO:0000256" key="2">
    <source>
        <dbReference type="ARBA" id="ARBA00022833"/>
    </source>
</evidence>
<dbReference type="Pfam" id="PF00383">
    <property type="entry name" value="dCMP_cyt_deam_1"/>
    <property type="match status" value="1"/>
</dbReference>
<feature type="domain" description="CMP/dCMP-type deaminase" evidence="3">
    <location>
        <begin position="5"/>
        <end position="128"/>
    </location>
</feature>
<dbReference type="CDD" id="cd01285">
    <property type="entry name" value="nucleoside_deaminase"/>
    <property type="match status" value="1"/>
</dbReference>
<accession>A0AA41ZCL2</accession>
<keyword evidence="5" id="KW-1185">Reference proteome</keyword>
<dbReference type="InterPro" id="IPR002125">
    <property type="entry name" value="CMP_dCMP_dom"/>
</dbReference>
<dbReference type="Gene3D" id="3.40.140.10">
    <property type="entry name" value="Cytidine Deaminase, domain 2"/>
    <property type="match status" value="1"/>
</dbReference>
<evidence type="ECO:0000256" key="1">
    <source>
        <dbReference type="ARBA" id="ARBA00022723"/>
    </source>
</evidence>
<keyword evidence="2" id="KW-0862">Zinc</keyword>
<gene>
    <name evidence="4" type="ORF">NEE01_22460</name>
</gene>
<reference evidence="4" key="1">
    <citation type="submission" date="2022-06" db="EMBL/GenBank/DDBJ databases">
        <title>Sphingomonas sp. nov. isolated from rhizosphere soil of tomato.</title>
        <authorList>
            <person name="Dong H."/>
            <person name="Gao R."/>
        </authorList>
    </citation>
    <scope>NUCLEOTIDE SEQUENCE</scope>
    <source>
        <strain evidence="4">MMSM24</strain>
    </source>
</reference>
<evidence type="ECO:0000313" key="5">
    <source>
        <dbReference type="Proteomes" id="UP001165565"/>
    </source>
</evidence>
<dbReference type="PANTHER" id="PTHR11079:SF161">
    <property type="entry name" value="CMP_DCMP-TYPE DEAMINASE DOMAIN-CONTAINING PROTEIN"/>
    <property type="match status" value="1"/>
</dbReference>
<evidence type="ECO:0000259" key="3">
    <source>
        <dbReference type="PROSITE" id="PS51747"/>
    </source>
</evidence>
<organism evidence="4 5">
    <name type="scientific">Sphingomonas lycopersici</name>
    <dbReference type="NCBI Taxonomy" id="2951807"/>
    <lineage>
        <taxon>Bacteria</taxon>
        <taxon>Pseudomonadati</taxon>
        <taxon>Pseudomonadota</taxon>
        <taxon>Alphaproteobacteria</taxon>
        <taxon>Sphingomonadales</taxon>
        <taxon>Sphingomonadaceae</taxon>
        <taxon>Sphingomonas</taxon>
    </lineage>
</organism>
<keyword evidence="1" id="KW-0479">Metal-binding</keyword>
<dbReference type="Proteomes" id="UP001165565">
    <property type="component" value="Unassembled WGS sequence"/>
</dbReference>
<dbReference type="InterPro" id="IPR016193">
    <property type="entry name" value="Cytidine_deaminase-like"/>
</dbReference>
<dbReference type="EMBL" id="JANFAV010000025">
    <property type="protein sequence ID" value="MCW6537550.1"/>
    <property type="molecule type" value="Genomic_DNA"/>
</dbReference>
<name>A0AA41ZCL2_9SPHN</name>
<dbReference type="PROSITE" id="PS51747">
    <property type="entry name" value="CYT_DCMP_DEAMINASES_2"/>
    <property type="match status" value="1"/>
</dbReference>
<proteinExistence type="predicted"/>
<evidence type="ECO:0000313" key="4">
    <source>
        <dbReference type="EMBL" id="MCW6537550.1"/>
    </source>
</evidence>
<protein>
    <submittedName>
        <fullName evidence="4">Nucleoside deaminase</fullName>
    </submittedName>
</protein>